<comment type="subcellular location">
    <subcellularLocation>
        <location evidence="1">Membrane</location>
        <topology evidence="1">Multi-pass membrane protein</topology>
    </subcellularLocation>
</comment>
<feature type="transmembrane region" description="Helical" evidence="5">
    <location>
        <begin position="369"/>
        <end position="387"/>
    </location>
</feature>
<accession>A0A1G8IYI5</accession>
<evidence type="ECO:0000256" key="2">
    <source>
        <dbReference type="ARBA" id="ARBA00022692"/>
    </source>
</evidence>
<dbReference type="Gene3D" id="1.20.1740.10">
    <property type="entry name" value="Amino acid/polyamine transporter I"/>
    <property type="match status" value="1"/>
</dbReference>
<evidence type="ECO:0000313" key="8">
    <source>
        <dbReference type="Proteomes" id="UP000182836"/>
    </source>
</evidence>
<evidence type="ECO:0000256" key="5">
    <source>
        <dbReference type="SAM" id="Phobius"/>
    </source>
</evidence>
<dbReference type="Pfam" id="PF00324">
    <property type="entry name" value="AA_permease"/>
    <property type="match status" value="1"/>
</dbReference>
<evidence type="ECO:0000313" key="7">
    <source>
        <dbReference type="EMBL" id="SDI23787.1"/>
    </source>
</evidence>
<dbReference type="PANTHER" id="PTHR42770:SF8">
    <property type="entry name" value="PUTRESCINE IMPORTER PUUP"/>
    <property type="match status" value="1"/>
</dbReference>
<reference evidence="7 8" key="1">
    <citation type="submission" date="2016-10" db="EMBL/GenBank/DDBJ databases">
        <authorList>
            <person name="de Groot N.N."/>
        </authorList>
    </citation>
    <scope>NUCLEOTIDE SEQUENCE [LARGE SCALE GENOMIC DNA]</scope>
    <source>
        <strain evidence="7 8">DSM 2895</strain>
    </source>
</reference>
<dbReference type="GO" id="GO:0016020">
    <property type="term" value="C:membrane"/>
    <property type="evidence" value="ECO:0007669"/>
    <property type="project" value="UniProtKB-SubCell"/>
</dbReference>
<keyword evidence="3 5" id="KW-1133">Transmembrane helix</keyword>
<name>A0A1G8IYI5_ANEMI</name>
<dbReference type="RefSeq" id="WP_235356574.1">
    <property type="nucleotide sequence ID" value="NZ_BJOA01000010.1"/>
</dbReference>
<dbReference type="EMBL" id="FNED01000002">
    <property type="protein sequence ID" value="SDI23787.1"/>
    <property type="molecule type" value="Genomic_DNA"/>
</dbReference>
<dbReference type="GeneID" id="42306197"/>
<dbReference type="GO" id="GO:0055085">
    <property type="term" value="P:transmembrane transport"/>
    <property type="evidence" value="ECO:0007669"/>
    <property type="project" value="InterPro"/>
</dbReference>
<dbReference type="PIRSF" id="PIRSF006060">
    <property type="entry name" value="AA_transporter"/>
    <property type="match status" value="1"/>
</dbReference>
<protein>
    <submittedName>
        <fullName evidence="7">Putrescine:proton symporter, AAT family</fullName>
    </submittedName>
</protein>
<proteinExistence type="predicted"/>
<feature type="transmembrane region" description="Helical" evidence="5">
    <location>
        <begin position="55"/>
        <end position="74"/>
    </location>
</feature>
<feature type="transmembrane region" description="Helical" evidence="5">
    <location>
        <begin position="345"/>
        <end position="363"/>
    </location>
</feature>
<dbReference type="PANTHER" id="PTHR42770">
    <property type="entry name" value="AMINO ACID TRANSPORTER-RELATED"/>
    <property type="match status" value="1"/>
</dbReference>
<feature type="transmembrane region" description="Helical" evidence="5">
    <location>
        <begin position="163"/>
        <end position="183"/>
    </location>
</feature>
<feature type="transmembrane region" description="Helical" evidence="5">
    <location>
        <begin position="285"/>
        <end position="307"/>
    </location>
</feature>
<evidence type="ECO:0000256" key="1">
    <source>
        <dbReference type="ARBA" id="ARBA00004141"/>
    </source>
</evidence>
<gene>
    <name evidence="7" type="ORF">SAMN04487909_102228</name>
</gene>
<evidence type="ECO:0000256" key="4">
    <source>
        <dbReference type="ARBA" id="ARBA00023136"/>
    </source>
</evidence>
<organism evidence="7 8">
    <name type="scientific">Aneurinibacillus migulanus</name>
    <name type="common">Bacillus migulanus</name>
    <dbReference type="NCBI Taxonomy" id="47500"/>
    <lineage>
        <taxon>Bacteria</taxon>
        <taxon>Bacillati</taxon>
        <taxon>Bacillota</taxon>
        <taxon>Bacilli</taxon>
        <taxon>Bacillales</taxon>
        <taxon>Paenibacillaceae</taxon>
        <taxon>Aneurinibacillus group</taxon>
        <taxon>Aneurinibacillus</taxon>
    </lineage>
</organism>
<dbReference type="InterPro" id="IPR004841">
    <property type="entry name" value="AA-permease/SLC12A_dom"/>
</dbReference>
<feature type="transmembrane region" description="Helical" evidence="5">
    <location>
        <begin position="423"/>
        <end position="441"/>
    </location>
</feature>
<keyword evidence="4 5" id="KW-0472">Membrane</keyword>
<feature type="transmembrane region" description="Helical" evidence="5">
    <location>
        <begin position="136"/>
        <end position="156"/>
    </location>
</feature>
<keyword evidence="2 5" id="KW-0812">Transmembrane</keyword>
<dbReference type="Proteomes" id="UP000182836">
    <property type="component" value="Unassembled WGS sequence"/>
</dbReference>
<feature type="transmembrane region" description="Helical" evidence="5">
    <location>
        <begin position="243"/>
        <end position="265"/>
    </location>
</feature>
<dbReference type="InterPro" id="IPR050367">
    <property type="entry name" value="APC_superfamily"/>
</dbReference>
<feature type="domain" description="Amino acid permease/ SLC12A" evidence="6">
    <location>
        <begin position="31"/>
        <end position="410"/>
    </location>
</feature>
<evidence type="ECO:0000259" key="6">
    <source>
        <dbReference type="Pfam" id="PF00324"/>
    </source>
</evidence>
<feature type="transmembrane region" description="Helical" evidence="5">
    <location>
        <begin position="25"/>
        <end position="49"/>
    </location>
</feature>
<feature type="transmembrane region" description="Helical" evidence="5">
    <location>
        <begin position="399"/>
        <end position="417"/>
    </location>
</feature>
<sequence length="469" mass="51067">MLKEAKKHPQEQAGMNQGFTRTLTLLPLVILGLAYMAPMTVFSTFGVAAQTTHGAVPAAYVMALIAMLFTAYSYGRMVKIYPSAGSAYTYTQKTISPHLGFVVGWSVLMDYLFLPMINFLLAGAFLAAAFPVIPAWGWTLLFIMVITGVNVFGIRLAARVNAVLILFQLLVTIIFVSLAIRGLENGMGMGTLFSALPFYNPDVSYSFVLAGASILCLSFLGFDAVTTLSEETVEPKKNVPRAIFLIALIGGLLFTVVSYITQLVYPDFNSFKVVDSAAFEIAEYIGGSLFASLFLAGMITACVASGLSSQASAARLLFAMGRENVLPSRVFSYIHPRFRTPLNNVLLIGVFSLSALVMDLVTAASFVNFGALVAFTFVNVSVIFHYYIRERRRSPGGSVLYLLLPLIGAGFNMWLWSNLDKHSLTLGGIWVAAGIVYLLFLTKGFRQQPPQLHFDEAEERTGGANQNIS</sequence>
<feature type="transmembrane region" description="Helical" evidence="5">
    <location>
        <begin position="203"/>
        <end position="222"/>
    </location>
</feature>
<dbReference type="AlphaFoldDB" id="A0A1G8IYI5"/>
<evidence type="ECO:0000256" key="3">
    <source>
        <dbReference type="ARBA" id="ARBA00022989"/>
    </source>
</evidence>